<dbReference type="PATRIC" id="fig|1365253.3.peg.1697"/>
<organism evidence="2 3">
    <name type="scientific">Pseudoalteromonas luteoviolacea NCIMB 1942</name>
    <dbReference type="NCBI Taxonomy" id="1365253"/>
    <lineage>
        <taxon>Bacteria</taxon>
        <taxon>Pseudomonadati</taxon>
        <taxon>Pseudomonadota</taxon>
        <taxon>Gammaproteobacteria</taxon>
        <taxon>Alteromonadales</taxon>
        <taxon>Pseudoalteromonadaceae</taxon>
        <taxon>Pseudoalteromonas</taxon>
    </lineage>
</organism>
<reference evidence="2 3" key="1">
    <citation type="submission" date="2013-07" db="EMBL/GenBank/DDBJ databases">
        <title>Comparative Genomic and Metabolomic Analysis of Twelve Strains of Pseudoalteromonas luteoviolacea.</title>
        <authorList>
            <person name="Vynne N.G."/>
            <person name="Mansson M."/>
            <person name="Gram L."/>
        </authorList>
    </citation>
    <scope>NUCLEOTIDE SEQUENCE [LARGE SCALE GENOMIC DNA]</scope>
    <source>
        <strain evidence="2 3">NCIMB 1942</strain>
    </source>
</reference>
<protein>
    <recommendedName>
        <fullName evidence="4">DNA gyrase subunit B</fullName>
    </recommendedName>
</protein>
<keyword evidence="1" id="KW-1133">Transmembrane helix</keyword>
<sequence>MTITYPILVFFGLKYFDFQLLAVVLASVLAVKLVIQRKTTSKVFNCILGGGIGLLALSAALNLQIGMLLYPVVMNACMLIVFGASLKWKPCIIERLARLREPDLPPKGVLYTEKVTKVWCAFFVVNMLISLYTALMTPIEVWTLYNGLVAYIAMGLLFLGEWLVRIKVRKRHD</sequence>
<feature type="transmembrane region" description="Helical" evidence="1">
    <location>
        <begin position="6"/>
        <end position="31"/>
    </location>
</feature>
<accession>A0A167DAQ3</accession>
<dbReference type="EMBL" id="AUXT01000145">
    <property type="protein sequence ID" value="KZN48615.1"/>
    <property type="molecule type" value="Genomic_DNA"/>
</dbReference>
<dbReference type="Proteomes" id="UP000076587">
    <property type="component" value="Unassembled WGS sequence"/>
</dbReference>
<evidence type="ECO:0000256" key="1">
    <source>
        <dbReference type="SAM" id="Phobius"/>
    </source>
</evidence>
<evidence type="ECO:0000313" key="2">
    <source>
        <dbReference type="EMBL" id="KZN48615.1"/>
    </source>
</evidence>
<feature type="transmembrane region" description="Helical" evidence="1">
    <location>
        <begin position="43"/>
        <end position="61"/>
    </location>
</feature>
<dbReference type="AlphaFoldDB" id="A0A167DAQ3"/>
<proteinExistence type="predicted"/>
<feature type="transmembrane region" description="Helical" evidence="1">
    <location>
        <begin position="142"/>
        <end position="164"/>
    </location>
</feature>
<keyword evidence="1" id="KW-0472">Membrane</keyword>
<feature type="transmembrane region" description="Helical" evidence="1">
    <location>
        <begin position="118"/>
        <end position="136"/>
    </location>
</feature>
<gene>
    <name evidence="2" type="ORF">N482_07220</name>
</gene>
<evidence type="ECO:0008006" key="4">
    <source>
        <dbReference type="Google" id="ProtNLM"/>
    </source>
</evidence>
<evidence type="ECO:0000313" key="3">
    <source>
        <dbReference type="Proteomes" id="UP000076587"/>
    </source>
</evidence>
<comment type="caution">
    <text evidence="2">The sequence shown here is derived from an EMBL/GenBank/DDBJ whole genome shotgun (WGS) entry which is preliminary data.</text>
</comment>
<name>A0A167DAQ3_9GAMM</name>
<feature type="transmembrane region" description="Helical" evidence="1">
    <location>
        <begin position="67"/>
        <end position="86"/>
    </location>
</feature>
<dbReference type="OrthoDB" id="8537043at2"/>
<keyword evidence="1" id="KW-0812">Transmembrane</keyword>